<feature type="compositionally biased region" description="Polar residues" evidence="5">
    <location>
        <begin position="384"/>
        <end position="406"/>
    </location>
</feature>
<feature type="compositionally biased region" description="Gly residues" evidence="5">
    <location>
        <begin position="360"/>
        <end position="370"/>
    </location>
</feature>
<dbReference type="InterPro" id="IPR012677">
    <property type="entry name" value="Nucleotide-bd_a/b_plait_sf"/>
</dbReference>
<keyword evidence="3" id="KW-0866">Nonsense-mediated mRNA decay</keyword>
<comment type="subcellular location">
    <subcellularLocation>
        <location evidence="1">Nucleus</location>
    </subcellularLocation>
</comment>
<evidence type="ECO:0000256" key="1">
    <source>
        <dbReference type="ARBA" id="ARBA00004123"/>
    </source>
</evidence>
<sequence length="456" mass="48654">MADRTKVVVRHLPPTLPEDVFWKTLSPWIEPVDNSRAKCQVIFKAYVPGKVRQSKGKVDLPSRAYIQFATVDDLVEFHQGYAQQAFRDSRGNITMPKIEFAPFQKIPGPVKKPDARCGTIESDQDYQAFLRRLEAPATDNGDVDADPEATGITEHPSKVSKITPLIEHLRSLRKAAQDASAAAKNPQRPPVAVVTKPPAARTLNVSPQIIKRVGSSNKPSPASAPPSAPIASSQKQNKPVSVPSPSKPSKHPKQLPPSSTTRARSPVPKPESEPHVPKSPAMPSKSSRRRQRGGGEHASTGNGLAMEHLPAESKPVPKSIVTRPKEILSKPSVPPITQQTDGQNPRTQTSKQGPQASGSGPQGGRGGGGKRGGKAQQGVPLPQGSLNSSKPNPQRSSPRPKQAENATRSEPRAPRARGTEEAAGARRRLGMALAGIAASGERRAEKRDGGEDGPPA</sequence>
<reference evidence="7" key="1">
    <citation type="submission" date="2013-11" db="EMBL/GenBank/DDBJ databases">
        <title>Genome sequence of the fusiform rust pathogen reveals effectors for host alternation and coevolution with pine.</title>
        <authorList>
            <consortium name="DOE Joint Genome Institute"/>
            <person name="Smith K."/>
            <person name="Pendleton A."/>
            <person name="Kubisiak T."/>
            <person name="Anderson C."/>
            <person name="Salamov A."/>
            <person name="Aerts A."/>
            <person name="Riley R."/>
            <person name="Clum A."/>
            <person name="Lindquist E."/>
            <person name="Ence D."/>
            <person name="Campbell M."/>
            <person name="Kronenberg Z."/>
            <person name="Feau N."/>
            <person name="Dhillon B."/>
            <person name="Hamelin R."/>
            <person name="Burleigh J."/>
            <person name="Smith J."/>
            <person name="Yandell M."/>
            <person name="Nelson C."/>
            <person name="Grigoriev I."/>
            <person name="Davis J."/>
        </authorList>
    </citation>
    <scope>NUCLEOTIDE SEQUENCE</scope>
    <source>
        <strain evidence="7">G11</strain>
    </source>
</reference>
<dbReference type="InterPro" id="IPR005120">
    <property type="entry name" value="UPF3_dom"/>
</dbReference>
<comment type="similarity">
    <text evidence="2">Belongs to the RENT3 family.</text>
</comment>
<feature type="domain" description="UPF3" evidence="6">
    <location>
        <begin position="3"/>
        <end position="172"/>
    </location>
</feature>
<feature type="region of interest" description="Disordered" evidence="5">
    <location>
        <begin position="176"/>
        <end position="456"/>
    </location>
</feature>
<keyword evidence="8" id="KW-1185">Reference proteome</keyword>
<keyword evidence="4" id="KW-0539">Nucleus</keyword>
<comment type="caution">
    <text evidence="7">The sequence shown here is derived from an EMBL/GenBank/DDBJ whole genome shotgun (WGS) entry which is preliminary data.</text>
</comment>
<dbReference type="GO" id="GO:0005737">
    <property type="term" value="C:cytoplasm"/>
    <property type="evidence" value="ECO:0007669"/>
    <property type="project" value="TreeGrafter"/>
</dbReference>
<organism evidence="7 8">
    <name type="scientific">Cronartium quercuum f. sp. fusiforme G11</name>
    <dbReference type="NCBI Taxonomy" id="708437"/>
    <lineage>
        <taxon>Eukaryota</taxon>
        <taxon>Fungi</taxon>
        <taxon>Dikarya</taxon>
        <taxon>Basidiomycota</taxon>
        <taxon>Pucciniomycotina</taxon>
        <taxon>Pucciniomycetes</taxon>
        <taxon>Pucciniales</taxon>
        <taxon>Coleosporiaceae</taxon>
        <taxon>Cronartium</taxon>
    </lineage>
</organism>
<dbReference type="InterPro" id="IPR039722">
    <property type="entry name" value="Upf3"/>
</dbReference>
<proteinExistence type="inferred from homology"/>
<feature type="compositionally biased region" description="Basic and acidic residues" evidence="5">
    <location>
        <begin position="407"/>
        <end position="424"/>
    </location>
</feature>
<name>A0A9P6NIY6_9BASI</name>
<dbReference type="AlphaFoldDB" id="A0A9P6NIY6"/>
<dbReference type="GO" id="GO:0000184">
    <property type="term" value="P:nuclear-transcribed mRNA catabolic process, nonsense-mediated decay"/>
    <property type="evidence" value="ECO:0007669"/>
    <property type="project" value="UniProtKB-KW"/>
</dbReference>
<dbReference type="CDD" id="cd12455">
    <property type="entry name" value="RRM_like_Smg4_UPF3"/>
    <property type="match status" value="1"/>
</dbReference>
<accession>A0A9P6NIY6</accession>
<feature type="compositionally biased region" description="Low complexity" evidence="5">
    <location>
        <begin position="190"/>
        <end position="200"/>
    </location>
</feature>
<dbReference type="EMBL" id="MU167255">
    <property type="protein sequence ID" value="KAG0146849.1"/>
    <property type="molecule type" value="Genomic_DNA"/>
</dbReference>
<dbReference type="SUPFAM" id="SSF54928">
    <property type="entry name" value="RNA-binding domain, RBD"/>
    <property type="match status" value="1"/>
</dbReference>
<evidence type="ECO:0000256" key="5">
    <source>
        <dbReference type="SAM" id="MobiDB-lite"/>
    </source>
</evidence>
<feature type="region of interest" description="Disordered" evidence="5">
    <location>
        <begin position="137"/>
        <end position="162"/>
    </location>
</feature>
<dbReference type="GO" id="GO:0005730">
    <property type="term" value="C:nucleolus"/>
    <property type="evidence" value="ECO:0007669"/>
    <property type="project" value="TreeGrafter"/>
</dbReference>
<dbReference type="InterPro" id="IPR035979">
    <property type="entry name" value="RBD_domain_sf"/>
</dbReference>
<dbReference type="PANTHER" id="PTHR13112">
    <property type="entry name" value="UPF3 REGULATOR OF NONSENSE TRANSCRIPTS-LIKE PROTEIN"/>
    <property type="match status" value="1"/>
</dbReference>
<evidence type="ECO:0000313" key="7">
    <source>
        <dbReference type="EMBL" id="KAG0146849.1"/>
    </source>
</evidence>
<dbReference type="PANTHER" id="PTHR13112:SF0">
    <property type="entry name" value="FI21285P1"/>
    <property type="match status" value="1"/>
</dbReference>
<evidence type="ECO:0000259" key="6">
    <source>
        <dbReference type="Pfam" id="PF03467"/>
    </source>
</evidence>
<dbReference type="GO" id="GO:0045727">
    <property type="term" value="P:positive regulation of translation"/>
    <property type="evidence" value="ECO:0007669"/>
    <property type="project" value="TreeGrafter"/>
</dbReference>
<evidence type="ECO:0000256" key="4">
    <source>
        <dbReference type="ARBA" id="ARBA00023242"/>
    </source>
</evidence>
<dbReference type="Proteomes" id="UP000886653">
    <property type="component" value="Unassembled WGS sequence"/>
</dbReference>
<feature type="compositionally biased region" description="Low complexity" evidence="5">
    <location>
        <begin position="229"/>
        <end position="244"/>
    </location>
</feature>
<dbReference type="Pfam" id="PF03467">
    <property type="entry name" value="Smg4_UPF3"/>
    <property type="match status" value="1"/>
</dbReference>
<dbReference type="GO" id="GO:0003729">
    <property type="term" value="F:mRNA binding"/>
    <property type="evidence" value="ECO:0007669"/>
    <property type="project" value="TreeGrafter"/>
</dbReference>
<gene>
    <name evidence="7" type="ORF">CROQUDRAFT_132885</name>
</gene>
<protein>
    <recommendedName>
        <fullName evidence="6">UPF3 domain-containing protein</fullName>
    </recommendedName>
</protein>
<evidence type="ECO:0000313" key="8">
    <source>
        <dbReference type="Proteomes" id="UP000886653"/>
    </source>
</evidence>
<evidence type="ECO:0000256" key="3">
    <source>
        <dbReference type="ARBA" id="ARBA00023161"/>
    </source>
</evidence>
<dbReference type="OrthoDB" id="2507443at2759"/>
<evidence type="ECO:0000256" key="2">
    <source>
        <dbReference type="ARBA" id="ARBA00005991"/>
    </source>
</evidence>
<feature type="compositionally biased region" description="Polar residues" evidence="5">
    <location>
        <begin position="335"/>
        <end position="351"/>
    </location>
</feature>
<feature type="compositionally biased region" description="Basic and acidic residues" evidence="5">
    <location>
        <begin position="440"/>
        <end position="450"/>
    </location>
</feature>
<dbReference type="Gene3D" id="3.30.70.330">
    <property type="match status" value="1"/>
</dbReference>